<dbReference type="AlphaFoldDB" id="A0A1B6L535"/>
<evidence type="ECO:0000313" key="1">
    <source>
        <dbReference type="EMBL" id="JAT18843.1"/>
    </source>
</evidence>
<reference evidence="1" key="1">
    <citation type="submission" date="2015-11" db="EMBL/GenBank/DDBJ databases">
        <title>De novo transcriptome assembly of four potential Pierce s Disease insect vectors from Arizona vineyards.</title>
        <authorList>
            <person name="Tassone E.E."/>
        </authorList>
    </citation>
    <scope>NUCLEOTIDE SEQUENCE</scope>
</reference>
<accession>A0A1B6L535</accession>
<name>A0A1B6L535_9HEMI</name>
<organism evidence="1">
    <name type="scientific">Graphocephala atropunctata</name>
    <dbReference type="NCBI Taxonomy" id="36148"/>
    <lineage>
        <taxon>Eukaryota</taxon>
        <taxon>Metazoa</taxon>
        <taxon>Ecdysozoa</taxon>
        <taxon>Arthropoda</taxon>
        <taxon>Hexapoda</taxon>
        <taxon>Insecta</taxon>
        <taxon>Pterygota</taxon>
        <taxon>Neoptera</taxon>
        <taxon>Paraneoptera</taxon>
        <taxon>Hemiptera</taxon>
        <taxon>Auchenorrhyncha</taxon>
        <taxon>Membracoidea</taxon>
        <taxon>Cicadellidae</taxon>
        <taxon>Cicadellinae</taxon>
        <taxon>Cicadellini</taxon>
        <taxon>Graphocephala</taxon>
    </lineage>
</organism>
<sequence>NQCIIPRYDSNVNSLFHSVWDPPQLGRETNYSWQNMQPNCCVIKTAEKKEITPKEILINVCSMPNIVKENDKIQIHHKNMNNLISEFRYDTSIAFAHCISADI</sequence>
<proteinExistence type="predicted"/>
<gene>
    <name evidence="1" type="ORF">g.49847</name>
</gene>
<feature type="non-terminal residue" evidence="1">
    <location>
        <position position="1"/>
    </location>
</feature>
<dbReference type="EMBL" id="GEBQ01021134">
    <property type="protein sequence ID" value="JAT18843.1"/>
    <property type="molecule type" value="Transcribed_RNA"/>
</dbReference>
<protein>
    <submittedName>
        <fullName evidence="1">Uncharacterized protein</fullName>
    </submittedName>
</protein>